<dbReference type="CDD" id="cd12148">
    <property type="entry name" value="fungal_TF_MHR"/>
    <property type="match status" value="1"/>
</dbReference>
<dbReference type="STRING" id="2070753.A0A3A2ZUE3"/>
<dbReference type="Pfam" id="PF00172">
    <property type="entry name" value="Zn_clus"/>
    <property type="match status" value="1"/>
</dbReference>
<feature type="domain" description="Zn(2)-C6 fungal-type" evidence="8">
    <location>
        <begin position="41"/>
        <end position="73"/>
    </location>
</feature>
<dbReference type="InterPro" id="IPR007219">
    <property type="entry name" value="XnlR_reg_dom"/>
</dbReference>
<evidence type="ECO:0000256" key="2">
    <source>
        <dbReference type="ARBA" id="ARBA00022833"/>
    </source>
</evidence>
<evidence type="ECO:0000259" key="8">
    <source>
        <dbReference type="PROSITE" id="PS50048"/>
    </source>
</evidence>
<dbReference type="GO" id="GO:0008270">
    <property type="term" value="F:zinc ion binding"/>
    <property type="evidence" value="ECO:0007669"/>
    <property type="project" value="InterPro"/>
</dbReference>
<dbReference type="GO" id="GO:0001228">
    <property type="term" value="F:DNA-binding transcription activator activity, RNA polymerase II-specific"/>
    <property type="evidence" value="ECO:0007669"/>
    <property type="project" value="TreeGrafter"/>
</dbReference>
<dbReference type="InterPro" id="IPR036864">
    <property type="entry name" value="Zn2-C6_fun-type_DNA-bd_sf"/>
</dbReference>
<evidence type="ECO:0000256" key="7">
    <source>
        <dbReference type="SAM" id="MobiDB-lite"/>
    </source>
</evidence>
<dbReference type="OrthoDB" id="4236860at2759"/>
<sequence>MTDPQTTLAGPGPSGFGVGSSPTHPSPEQQQPRKRRRRTVACTQCRSRKLRCDREYPACGRCQKSKMPTACTYEDGFLWQQPNTVSSNVFSDRGSTGIAQDRTPVLTPPESGLVAQSQSLIQAQPLPQPVPLDQAQHHSHDRPVGGAGGGEKRDRFLETVLGAPKAAVNNNDSTGHSEMVQRSGPGENDVRVERDGANDGDDGMASPTQQLDISPKIMIRGKETKTRFNGSGIFANLLSQFPDIRSFADEIRLSYPNLVRFRPDLERVKRGLWKAKPLGEPIPMPDTRTLILLIPPRRVVDELIGLYMTYIESTHRILHIPSFYRELDLFWAQKESPIMVSPAFAAQLLLILSCAWNLADPEALQSKTDVPLNCYTALEWIMYAEKWVLNAGIKRPEATALRLYILLITAQNSYGMGRSKAWLSSGTLIKQAMLSGYHRDPGRHAKISVFSKEMRRRIWFTIVELDLQIAIDRGMPPSIQASDYDTVPPLNINDDDIQENTAELPRERPLSEITDSSFQAVMSKSLPLRLKACALMHSPRISCRYDDILRMDWELNKHLSGVPSWSTETEDVRVQHKMTLLRALLETKLGQTLLCIHTPFAIEAQKEHLFIPSSRAQMEVATMILSTQKQLSEKSRQLSLSIMGDWTLQACTSICQILHTRDNIHATSTTSLSRTLPGFPEYLISLVETILVCLETRLFSIVKGGKDYFFMSTIIALVKARLWPAQSNIYKQEAVNRILSFAQTLFTKHANCDHLGEKGMGNFGNEITSFPPAVGLAPPMAPGFDGGMLQPAGFGVTPPGEFDPFPDVFDWDDLTGIVLGE</sequence>
<dbReference type="PROSITE" id="PS00463">
    <property type="entry name" value="ZN2_CY6_FUNGAL_1"/>
    <property type="match status" value="1"/>
</dbReference>
<evidence type="ECO:0000256" key="1">
    <source>
        <dbReference type="ARBA" id="ARBA00022723"/>
    </source>
</evidence>
<keyword evidence="5" id="KW-0804">Transcription</keyword>
<evidence type="ECO:0000256" key="5">
    <source>
        <dbReference type="ARBA" id="ARBA00023163"/>
    </source>
</evidence>
<name>A0A3A2ZUE3_9EURO</name>
<dbReference type="InterPro" id="IPR001138">
    <property type="entry name" value="Zn2Cys6_DnaBD"/>
</dbReference>
<evidence type="ECO:0000313" key="10">
    <source>
        <dbReference type="Proteomes" id="UP000266188"/>
    </source>
</evidence>
<protein>
    <submittedName>
        <fullName evidence="9">C6 transcription factor</fullName>
    </submittedName>
</protein>
<evidence type="ECO:0000256" key="6">
    <source>
        <dbReference type="ARBA" id="ARBA00023242"/>
    </source>
</evidence>
<dbReference type="InterPro" id="IPR051430">
    <property type="entry name" value="Fungal_TF_Env_Response"/>
</dbReference>
<dbReference type="Gene3D" id="4.10.240.10">
    <property type="entry name" value="Zn(2)-C6 fungal-type DNA-binding domain"/>
    <property type="match status" value="1"/>
</dbReference>
<keyword evidence="3" id="KW-0805">Transcription regulation</keyword>
<feature type="compositionally biased region" description="Basic and acidic residues" evidence="7">
    <location>
        <begin position="188"/>
        <end position="197"/>
    </location>
</feature>
<dbReference type="Pfam" id="PF04082">
    <property type="entry name" value="Fungal_trans"/>
    <property type="match status" value="1"/>
</dbReference>
<keyword evidence="2" id="KW-0862">Zinc</keyword>
<reference evidence="10" key="1">
    <citation type="submission" date="2017-02" db="EMBL/GenBank/DDBJ databases">
        <authorList>
            <person name="Tafer H."/>
            <person name="Lopandic K."/>
        </authorList>
    </citation>
    <scope>NUCLEOTIDE SEQUENCE [LARGE SCALE GENOMIC DNA]</scope>
    <source>
        <strain evidence="10">CBS 366.77</strain>
    </source>
</reference>
<dbReference type="PROSITE" id="PS50048">
    <property type="entry name" value="ZN2_CY6_FUNGAL_2"/>
    <property type="match status" value="1"/>
</dbReference>
<dbReference type="SUPFAM" id="SSF57701">
    <property type="entry name" value="Zn2/Cys6 DNA-binding domain"/>
    <property type="match status" value="1"/>
</dbReference>
<dbReference type="GO" id="GO:0000978">
    <property type="term" value="F:RNA polymerase II cis-regulatory region sequence-specific DNA binding"/>
    <property type="evidence" value="ECO:0007669"/>
    <property type="project" value="TreeGrafter"/>
</dbReference>
<dbReference type="PANTHER" id="PTHR31944:SF130">
    <property type="entry name" value="ZN(II)2CYS6 TRANSCRIPTION FACTO (EUROFUNG)"/>
    <property type="match status" value="1"/>
</dbReference>
<comment type="caution">
    <text evidence="9">The sequence shown here is derived from an EMBL/GenBank/DDBJ whole genome shotgun (WGS) entry which is preliminary data.</text>
</comment>
<accession>A0A3A2ZUE3</accession>
<keyword evidence="6" id="KW-0539">Nucleus</keyword>
<organism evidence="9 10">
    <name type="scientific">Aspergillus sclerotialis</name>
    <dbReference type="NCBI Taxonomy" id="2070753"/>
    <lineage>
        <taxon>Eukaryota</taxon>
        <taxon>Fungi</taxon>
        <taxon>Dikarya</taxon>
        <taxon>Ascomycota</taxon>
        <taxon>Pezizomycotina</taxon>
        <taxon>Eurotiomycetes</taxon>
        <taxon>Eurotiomycetidae</taxon>
        <taxon>Eurotiales</taxon>
        <taxon>Aspergillaceae</taxon>
        <taxon>Aspergillus</taxon>
        <taxon>Aspergillus subgen. Polypaecilum</taxon>
    </lineage>
</organism>
<dbReference type="EMBL" id="MVGC01000015">
    <property type="protein sequence ID" value="RJE26762.1"/>
    <property type="molecule type" value="Genomic_DNA"/>
</dbReference>
<keyword evidence="4" id="KW-0238">DNA-binding</keyword>
<proteinExistence type="predicted"/>
<evidence type="ECO:0000256" key="3">
    <source>
        <dbReference type="ARBA" id="ARBA00023015"/>
    </source>
</evidence>
<dbReference type="SMART" id="SM00066">
    <property type="entry name" value="GAL4"/>
    <property type="match status" value="1"/>
</dbReference>
<feature type="region of interest" description="Disordered" evidence="7">
    <location>
        <begin position="1"/>
        <end position="40"/>
    </location>
</feature>
<dbReference type="AlphaFoldDB" id="A0A3A2ZUE3"/>
<dbReference type="Proteomes" id="UP000266188">
    <property type="component" value="Unassembled WGS sequence"/>
</dbReference>
<dbReference type="GO" id="GO:0005634">
    <property type="term" value="C:nucleus"/>
    <property type="evidence" value="ECO:0007669"/>
    <property type="project" value="TreeGrafter"/>
</dbReference>
<dbReference type="GO" id="GO:0006351">
    <property type="term" value="P:DNA-templated transcription"/>
    <property type="evidence" value="ECO:0007669"/>
    <property type="project" value="InterPro"/>
</dbReference>
<keyword evidence="10" id="KW-1185">Reference proteome</keyword>
<evidence type="ECO:0000256" key="4">
    <source>
        <dbReference type="ARBA" id="ARBA00023125"/>
    </source>
</evidence>
<feature type="region of interest" description="Disordered" evidence="7">
    <location>
        <begin position="129"/>
        <end position="152"/>
    </location>
</feature>
<dbReference type="SMART" id="SM00906">
    <property type="entry name" value="Fungal_trans"/>
    <property type="match status" value="1"/>
</dbReference>
<keyword evidence="1" id="KW-0479">Metal-binding</keyword>
<feature type="region of interest" description="Disordered" evidence="7">
    <location>
        <begin position="165"/>
        <end position="209"/>
    </location>
</feature>
<gene>
    <name evidence="9" type="ORF">PHISCL_00894</name>
</gene>
<dbReference type="CDD" id="cd00067">
    <property type="entry name" value="GAL4"/>
    <property type="match status" value="1"/>
</dbReference>
<dbReference type="PANTHER" id="PTHR31944">
    <property type="entry name" value="HEME-RESPONSIVE ZINC FINGER TRANSCRIPTION FACTOR HAP1"/>
    <property type="match status" value="1"/>
</dbReference>
<evidence type="ECO:0000313" key="9">
    <source>
        <dbReference type="EMBL" id="RJE26762.1"/>
    </source>
</evidence>